<protein>
    <recommendedName>
        <fullName evidence="6">Probable membrane transporter protein</fullName>
    </recommendedName>
</protein>
<dbReference type="EMBL" id="FXYX01000013">
    <property type="protein sequence ID" value="SMX86887.1"/>
    <property type="molecule type" value="Genomic_DNA"/>
</dbReference>
<accession>A0A2H1JHE2</accession>
<comment type="subcellular location">
    <subcellularLocation>
        <location evidence="6">Cell membrane</location>
        <topology evidence="6">Multi-pass membrane protein</topology>
    </subcellularLocation>
    <subcellularLocation>
        <location evidence="1">Membrane</location>
        <topology evidence="1">Multi-pass membrane protein</topology>
    </subcellularLocation>
</comment>
<dbReference type="InterPro" id="IPR002781">
    <property type="entry name" value="TM_pro_TauE-like"/>
</dbReference>
<dbReference type="Pfam" id="PF01925">
    <property type="entry name" value="TauE"/>
    <property type="match status" value="1"/>
</dbReference>
<keyword evidence="4 6" id="KW-1133">Transmembrane helix</keyword>
<feature type="transmembrane region" description="Helical" evidence="6">
    <location>
        <begin position="266"/>
        <end position="287"/>
    </location>
</feature>
<dbReference type="GO" id="GO:0005886">
    <property type="term" value="C:plasma membrane"/>
    <property type="evidence" value="ECO:0007669"/>
    <property type="project" value="UniProtKB-SubCell"/>
</dbReference>
<dbReference type="PANTHER" id="PTHR43701">
    <property type="entry name" value="MEMBRANE TRANSPORTER PROTEIN MJ0441-RELATED"/>
    <property type="match status" value="1"/>
</dbReference>
<keyword evidence="8" id="KW-1185">Reference proteome</keyword>
<gene>
    <name evidence="7" type="ORF">BI49514_01992</name>
</gene>
<reference evidence="8" key="1">
    <citation type="submission" date="2017-03" db="EMBL/GenBank/DDBJ databases">
        <authorList>
            <person name="Monnet C."/>
        </authorList>
    </citation>
    <scope>NUCLEOTIDE SEQUENCE [LARGE SCALE GENOMIC DNA]</scope>
    <source>
        <strain evidence="8">ATCC 49514</strain>
    </source>
</reference>
<evidence type="ECO:0000256" key="6">
    <source>
        <dbReference type="RuleBase" id="RU363041"/>
    </source>
</evidence>
<evidence type="ECO:0000256" key="2">
    <source>
        <dbReference type="ARBA" id="ARBA00009142"/>
    </source>
</evidence>
<keyword evidence="3 6" id="KW-0812">Transmembrane</keyword>
<proteinExistence type="inferred from homology"/>
<name>A0A2H1JHE2_9MICO</name>
<comment type="similarity">
    <text evidence="2 6">Belongs to the 4-toluene sulfonate uptake permease (TSUP) (TC 2.A.102) family.</text>
</comment>
<dbReference type="Proteomes" id="UP000234382">
    <property type="component" value="Unassembled WGS sequence"/>
</dbReference>
<organism evidence="7 8">
    <name type="scientific">Brevibacterium iodinum ATCC 49514</name>
    <dbReference type="NCBI Taxonomy" id="1255616"/>
    <lineage>
        <taxon>Bacteria</taxon>
        <taxon>Bacillati</taxon>
        <taxon>Actinomycetota</taxon>
        <taxon>Actinomycetes</taxon>
        <taxon>Micrococcales</taxon>
        <taxon>Brevibacteriaceae</taxon>
        <taxon>Brevibacterium</taxon>
    </lineage>
</organism>
<dbReference type="PANTHER" id="PTHR43701:SF12">
    <property type="entry name" value="MEMBRANE TRANSPORTER PROTEIN YTNM-RELATED"/>
    <property type="match status" value="1"/>
</dbReference>
<feature type="transmembrane region" description="Helical" evidence="6">
    <location>
        <begin position="38"/>
        <end position="59"/>
    </location>
</feature>
<evidence type="ECO:0000256" key="1">
    <source>
        <dbReference type="ARBA" id="ARBA00004141"/>
    </source>
</evidence>
<feature type="transmembrane region" description="Helical" evidence="6">
    <location>
        <begin position="293"/>
        <end position="313"/>
    </location>
</feature>
<evidence type="ECO:0000256" key="4">
    <source>
        <dbReference type="ARBA" id="ARBA00022989"/>
    </source>
</evidence>
<keyword evidence="5 6" id="KW-0472">Membrane</keyword>
<feature type="transmembrane region" description="Helical" evidence="6">
    <location>
        <begin position="104"/>
        <end position="124"/>
    </location>
</feature>
<feature type="transmembrane region" description="Helical" evidence="6">
    <location>
        <begin position="238"/>
        <end position="259"/>
    </location>
</feature>
<evidence type="ECO:0000313" key="8">
    <source>
        <dbReference type="Proteomes" id="UP000234382"/>
    </source>
</evidence>
<evidence type="ECO:0000256" key="5">
    <source>
        <dbReference type="ARBA" id="ARBA00023136"/>
    </source>
</evidence>
<dbReference type="AlphaFoldDB" id="A0A2H1JHE2"/>
<evidence type="ECO:0000313" key="7">
    <source>
        <dbReference type="EMBL" id="SMX86887.1"/>
    </source>
</evidence>
<feature type="transmembrane region" description="Helical" evidence="6">
    <location>
        <begin position="136"/>
        <end position="155"/>
    </location>
</feature>
<sequence>MLSTHFCGSDPVRFVEVLTVCAPTSCASSTKGKHMRQLIILGIVGLVAQLIDGSLGMAYGVTSTTLLLAAGTAPAAASAAVHFSELGTTLVSGISHHKFGNVDWRTVAILAGPGFVGAIAGSTLLANLDGEAATPWISGILLALGVYVIWRFLALGGARPTFKSRPSAKMLVPIGLVGGTLDAVGGGGWGPVGTTTLLSSGRLEPRKVVGSIDTSEFVVAVGGSLGFLIALGSQGIEWQIVAALLVGGVIAAPFAAWLVKLLPAKVLAVAAGGIIILTNVRTILLAFGLDASTVWLTLGGLALVWFALLAHVVRVERAAAKARKSEEAGVEVPVGG</sequence>
<feature type="transmembrane region" description="Helical" evidence="6">
    <location>
        <begin position="208"/>
        <end position="232"/>
    </location>
</feature>
<dbReference type="InterPro" id="IPR051598">
    <property type="entry name" value="TSUP/Inactive_protease-like"/>
</dbReference>
<keyword evidence="6" id="KW-1003">Cell membrane</keyword>
<evidence type="ECO:0000256" key="3">
    <source>
        <dbReference type="ARBA" id="ARBA00022692"/>
    </source>
</evidence>